<dbReference type="EMBL" id="BARU01036064">
    <property type="protein sequence ID" value="GAH87464.1"/>
    <property type="molecule type" value="Genomic_DNA"/>
</dbReference>
<protein>
    <recommendedName>
        <fullName evidence="1">ATP-dependent helicase C-terminal domain-containing protein</fullName>
    </recommendedName>
</protein>
<dbReference type="Gene3D" id="3.40.50.300">
    <property type="entry name" value="P-loop containing nucleotide triphosphate hydrolases"/>
    <property type="match status" value="1"/>
</dbReference>
<dbReference type="InterPro" id="IPR027417">
    <property type="entry name" value="P-loop_NTPase"/>
</dbReference>
<evidence type="ECO:0000313" key="2">
    <source>
        <dbReference type="EMBL" id="GAH87464.1"/>
    </source>
</evidence>
<reference evidence="2" key="1">
    <citation type="journal article" date="2014" name="Front. Microbiol.">
        <title>High frequency of phylogenetically diverse reductive dehalogenase-homologous genes in deep subseafloor sedimentary metagenomes.</title>
        <authorList>
            <person name="Kawai M."/>
            <person name="Futagami T."/>
            <person name="Toyoda A."/>
            <person name="Takaki Y."/>
            <person name="Nishi S."/>
            <person name="Hori S."/>
            <person name="Arai W."/>
            <person name="Tsubouchi T."/>
            <person name="Morono Y."/>
            <person name="Uchiyama I."/>
            <person name="Ito T."/>
            <person name="Fujiyama A."/>
            <person name="Inagaki F."/>
            <person name="Takami H."/>
        </authorList>
    </citation>
    <scope>NUCLEOTIDE SEQUENCE</scope>
    <source>
        <strain evidence="2">Expedition CK06-06</strain>
    </source>
</reference>
<dbReference type="GO" id="GO:0016818">
    <property type="term" value="F:hydrolase activity, acting on acid anhydrides, in phosphorus-containing anhydrides"/>
    <property type="evidence" value="ECO:0007669"/>
    <property type="project" value="InterPro"/>
</dbReference>
<accession>X1KBA0</accession>
<dbReference type="GO" id="GO:0005524">
    <property type="term" value="F:ATP binding"/>
    <property type="evidence" value="ECO:0007669"/>
    <property type="project" value="InterPro"/>
</dbReference>
<evidence type="ECO:0000259" key="1">
    <source>
        <dbReference type="SMART" id="SM00491"/>
    </source>
</evidence>
<comment type="caution">
    <text evidence="2">The sequence shown here is derived from an EMBL/GenBank/DDBJ whole genome shotgun (WGS) entry which is preliminary data.</text>
</comment>
<dbReference type="PANTHER" id="PTHR11472:SF34">
    <property type="entry name" value="REGULATOR OF TELOMERE ELONGATION HELICASE 1"/>
    <property type="match status" value="1"/>
</dbReference>
<proteinExistence type="predicted"/>
<dbReference type="Pfam" id="PF13307">
    <property type="entry name" value="Helicase_C_2"/>
    <property type="match status" value="1"/>
</dbReference>
<organism evidence="2">
    <name type="scientific">marine sediment metagenome</name>
    <dbReference type="NCBI Taxonomy" id="412755"/>
    <lineage>
        <taxon>unclassified sequences</taxon>
        <taxon>metagenomes</taxon>
        <taxon>ecological metagenomes</taxon>
    </lineage>
</organism>
<dbReference type="GO" id="GO:0006139">
    <property type="term" value="P:nucleobase-containing compound metabolic process"/>
    <property type="evidence" value="ECO:0007669"/>
    <property type="project" value="InterPro"/>
</dbReference>
<dbReference type="InterPro" id="IPR045028">
    <property type="entry name" value="DinG/Rad3-like"/>
</dbReference>
<name>X1KBA0_9ZZZZ</name>
<gene>
    <name evidence="2" type="ORF">S03H2_56392</name>
</gene>
<dbReference type="SMART" id="SM00491">
    <property type="entry name" value="HELICc2"/>
    <property type="match status" value="1"/>
</dbReference>
<dbReference type="GO" id="GO:0003678">
    <property type="term" value="F:DNA helicase activity"/>
    <property type="evidence" value="ECO:0007669"/>
    <property type="project" value="TreeGrafter"/>
</dbReference>
<feature type="non-terminal residue" evidence="2">
    <location>
        <position position="1"/>
    </location>
</feature>
<sequence length="160" mass="18792">IEKGKGLIHAHSYRFAKAIKNGVPDQRLLFHESDSRQDILDEFLKSPPETGRVLVAVAMTEGLDLVGDKATFQILLKCPYANYKEDLRIQRRLLELRHNRWYNVRTLKTIIQAYGRAVRSPTDKAAFYILDSDVNRICKQWRRQLPKFFREAYDARERLT</sequence>
<feature type="domain" description="ATP-dependent helicase C-terminal" evidence="1">
    <location>
        <begin position="13"/>
        <end position="136"/>
    </location>
</feature>
<dbReference type="GO" id="GO:0003676">
    <property type="term" value="F:nucleic acid binding"/>
    <property type="evidence" value="ECO:0007669"/>
    <property type="project" value="InterPro"/>
</dbReference>
<dbReference type="AlphaFoldDB" id="X1KBA0"/>
<dbReference type="PANTHER" id="PTHR11472">
    <property type="entry name" value="DNA REPAIR DEAD HELICASE RAD3/XP-D SUBFAMILY MEMBER"/>
    <property type="match status" value="1"/>
</dbReference>
<dbReference type="InterPro" id="IPR006555">
    <property type="entry name" value="ATP-dep_Helicase_C"/>
</dbReference>